<gene>
    <name evidence="2" type="ORF">RHSIM_Rhsim05G0028100</name>
</gene>
<organism evidence="2 3">
    <name type="scientific">Rhododendron simsii</name>
    <name type="common">Sims's rhododendron</name>
    <dbReference type="NCBI Taxonomy" id="118357"/>
    <lineage>
        <taxon>Eukaryota</taxon>
        <taxon>Viridiplantae</taxon>
        <taxon>Streptophyta</taxon>
        <taxon>Embryophyta</taxon>
        <taxon>Tracheophyta</taxon>
        <taxon>Spermatophyta</taxon>
        <taxon>Magnoliopsida</taxon>
        <taxon>eudicotyledons</taxon>
        <taxon>Gunneridae</taxon>
        <taxon>Pentapetalae</taxon>
        <taxon>asterids</taxon>
        <taxon>Ericales</taxon>
        <taxon>Ericaceae</taxon>
        <taxon>Ericoideae</taxon>
        <taxon>Rhodoreae</taxon>
        <taxon>Rhododendron</taxon>
    </lineage>
</organism>
<comment type="caution">
    <text evidence="2">The sequence shown here is derived from an EMBL/GenBank/DDBJ whole genome shotgun (WGS) entry which is preliminary data.</text>
</comment>
<feature type="transmembrane region" description="Helical" evidence="1">
    <location>
        <begin position="73"/>
        <end position="94"/>
    </location>
</feature>
<evidence type="ECO:0000256" key="1">
    <source>
        <dbReference type="SAM" id="Phobius"/>
    </source>
</evidence>
<protein>
    <submittedName>
        <fullName evidence="2">Uncharacterized protein</fullName>
    </submittedName>
</protein>
<sequence>MVASCSYHSREDNRTPEEEGIMHDGIFVMVQINSYLSPGHFYGTLKNGVIFPFVTPIAGIDWQNPLEDMGIPLIVYVTTCKLAVCVVVLPSLLFRPPKP</sequence>
<accession>A0A834GXB0</accession>
<name>A0A834GXB0_RHOSS</name>
<dbReference type="AlphaFoldDB" id="A0A834GXB0"/>
<keyword evidence="1" id="KW-0472">Membrane</keyword>
<dbReference type="OrthoDB" id="10361546at2759"/>
<evidence type="ECO:0000313" key="2">
    <source>
        <dbReference type="EMBL" id="KAF7143578.1"/>
    </source>
</evidence>
<keyword evidence="1" id="KW-1133">Transmembrane helix</keyword>
<evidence type="ECO:0000313" key="3">
    <source>
        <dbReference type="Proteomes" id="UP000626092"/>
    </source>
</evidence>
<proteinExistence type="predicted"/>
<reference evidence="2" key="1">
    <citation type="submission" date="2019-11" db="EMBL/GenBank/DDBJ databases">
        <authorList>
            <person name="Liu Y."/>
            <person name="Hou J."/>
            <person name="Li T.-Q."/>
            <person name="Guan C.-H."/>
            <person name="Wu X."/>
            <person name="Wu H.-Z."/>
            <person name="Ling F."/>
            <person name="Zhang R."/>
            <person name="Shi X.-G."/>
            <person name="Ren J.-P."/>
            <person name="Chen E.-F."/>
            <person name="Sun J.-M."/>
        </authorList>
    </citation>
    <scope>NUCLEOTIDE SEQUENCE</scope>
    <source>
        <strain evidence="2">Adult_tree_wgs_1</strain>
        <tissue evidence="2">Leaves</tissue>
    </source>
</reference>
<keyword evidence="1" id="KW-0812">Transmembrane</keyword>
<dbReference type="Proteomes" id="UP000626092">
    <property type="component" value="Unassembled WGS sequence"/>
</dbReference>
<keyword evidence="3" id="KW-1185">Reference proteome</keyword>
<dbReference type="EMBL" id="WJXA01000005">
    <property type="protein sequence ID" value="KAF7143578.1"/>
    <property type="molecule type" value="Genomic_DNA"/>
</dbReference>